<dbReference type="InterPro" id="IPR017039">
    <property type="entry name" value="Virul_fac_BrkB"/>
</dbReference>
<dbReference type="Proteomes" id="UP000192132">
    <property type="component" value="Unassembled WGS sequence"/>
</dbReference>
<dbReference type="GO" id="GO:0005886">
    <property type="term" value="C:plasma membrane"/>
    <property type="evidence" value="ECO:0007669"/>
    <property type="project" value="UniProtKB-SubCell"/>
</dbReference>
<dbReference type="PANTHER" id="PTHR30213:SF0">
    <property type="entry name" value="UPF0761 MEMBRANE PROTEIN YIHY"/>
    <property type="match status" value="1"/>
</dbReference>
<name>A0A1S8CST5_9GAMM</name>
<feature type="transmembrane region" description="Helical" evidence="7">
    <location>
        <begin position="38"/>
        <end position="60"/>
    </location>
</feature>
<dbReference type="AlphaFoldDB" id="A0A1S8CST5"/>
<protein>
    <recommendedName>
        <fullName evidence="7">UPF0761 membrane protein BKE30_12390</fullName>
    </recommendedName>
</protein>
<accession>A0A1S8CST5</accession>
<sequence length="415" mass="47630">MVKLLEKLPFYHKEWFQFLLFVVERFESDKCRQQAGSLTYTTLFAVVPMLTVFLVIISSIKALAPAREQLQHFIYSNLLPRTGVAVEQYLNKFTETSSNLTVLGILILFVTAILMLSSIEDAFNHIWRVTKSRGGMIGFMRYWTIISLGPILLGSAFAVSSTLASMKFLSNNIAGYELNGELWLWLISFALTWLGFSLLYWTIPNRRVPITSAFIAGLFSALMFEGLRQSFGLLMSNFTSYELVYGAFAAFPVFLLWIFLSWNVILLGVEVSYAITAFTTRTDINRHPVLILLDIMELFYHHQKLGLAVSDQDALSILGRGEFEKETSYLEILEDNNLIKRTEEGHYMLCRDLNSIDFWAFYRTLNFPLPKREDLGRVHRDDRWLKVIGPLFVQSDDYLAAKLSIPMARIFDAES</sequence>
<evidence type="ECO:0000313" key="8">
    <source>
        <dbReference type="EMBL" id="ONG38453.1"/>
    </source>
</evidence>
<dbReference type="RefSeq" id="WP_076878918.1">
    <property type="nucleotide sequence ID" value="NZ_MLCN01000033.1"/>
</dbReference>
<comment type="similarity">
    <text evidence="7">Belongs to the UPF0761 family.</text>
</comment>
<evidence type="ECO:0000256" key="5">
    <source>
        <dbReference type="ARBA" id="ARBA00022989"/>
    </source>
</evidence>
<feature type="transmembrane region" description="Helical" evidence="7">
    <location>
        <begin position="100"/>
        <end position="119"/>
    </location>
</feature>
<dbReference type="PANTHER" id="PTHR30213">
    <property type="entry name" value="INNER MEMBRANE PROTEIN YHJD"/>
    <property type="match status" value="1"/>
</dbReference>
<dbReference type="HAMAP" id="MF_00672">
    <property type="entry name" value="UPF0761"/>
    <property type="match status" value="1"/>
</dbReference>
<evidence type="ECO:0000256" key="7">
    <source>
        <dbReference type="HAMAP-Rule" id="MF_00672"/>
    </source>
</evidence>
<evidence type="ECO:0000256" key="6">
    <source>
        <dbReference type="ARBA" id="ARBA00023136"/>
    </source>
</evidence>
<feature type="transmembrane region" description="Helical" evidence="7">
    <location>
        <begin position="208"/>
        <end position="224"/>
    </location>
</feature>
<evidence type="ECO:0000256" key="3">
    <source>
        <dbReference type="ARBA" id="ARBA00022519"/>
    </source>
</evidence>
<feature type="transmembrane region" description="Helical" evidence="7">
    <location>
        <begin position="244"/>
        <end position="269"/>
    </location>
</feature>
<organism evidence="8 9">
    <name type="scientific">Alkanindiges hydrocarboniclasticus</name>
    <dbReference type="NCBI Taxonomy" id="1907941"/>
    <lineage>
        <taxon>Bacteria</taxon>
        <taxon>Pseudomonadati</taxon>
        <taxon>Pseudomonadota</taxon>
        <taxon>Gammaproteobacteria</taxon>
        <taxon>Moraxellales</taxon>
        <taxon>Moraxellaceae</taxon>
        <taxon>Alkanindiges</taxon>
    </lineage>
</organism>
<evidence type="ECO:0000256" key="4">
    <source>
        <dbReference type="ARBA" id="ARBA00022692"/>
    </source>
</evidence>
<keyword evidence="4 7" id="KW-0812">Transmembrane</keyword>
<reference evidence="8 9" key="1">
    <citation type="submission" date="2016-10" db="EMBL/GenBank/DDBJ databases">
        <title>Draft Genome sequence of Alkanindiges sp. strain H1.</title>
        <authorList>
            <person name="Subhash Y."/>
            <person name="Lee S."/>
        </authorList>
    </citation>
    <scope>NUCLEOTIDE SEQUENCE [LARGE SCALE GENOMIC DNA]</scope>
    <source>
        <strain evidence="8 9">H1</strain>
    </source>
</reference>
<comment type="caution">
    <text evidence="8">The sequence shown here is derived from an EMBL/GenBank/DDBJ whole genome shotgun (WGS) entry which is preliminary data.</text>
</comment>
<keyword evidence="9" id="KW-1185">Reference proteome</keyword>
<feature type="transmembrane region" description="Helical" evidence="7">
    <location>
        <begin position="140"/>
        <end position="162"/>
    </location>
</feature>
<dbReference type="NCBIfam" id="TIGR00765">
    <property type="entry name" value="yihY_not_rbn"/>
    <property type="match status" value="1"/>
</dbReference>
<evidence type="ECO:0000256" key="2">
    <source>
        <dbReference type="ARBA" id="ARBA00022475"/>
    </source>
</evidence>
<comment type="subcellular location">
    <subcellularLocation>
        <location evidence="1 7">Cell membrane</location>
        <topology evidence="1 7">Multi-pass membrane protein</topology>
    </subcellularLocation>
</comment>
<feature type="transmembrane region" description="Helical" evidence="7">
    <location>
        <begin position="182"/>
        <end position="201"/>
    </location>
</feature>
<dbReference type="Pfam" id="PF03631">
    <property type="entry name" value="Virul_fac_BrkB"/>
    <property type="match status" value="1"/>
</dbReference>
<keyword evidence="6 7" id="KW-0472">Membrane</keyword>
<keyword evidence="5 7" id="KW-1133">Transmembrane helix</keyword>
<evidence type="ECO:0000256" key="1">
    <source>
        <dbReference type="ARBA" id="ARBA00004651"/>
    </source>
</evidence>
<dbReference type="OrthoDB" id="9808671at2"/>
<dbReference type="InterPro" id="IPR023679">
    <property type="entry name" value="UPF0761_bac"/>
</dbReference>
<keyword evidence="3" id="KW-0997">Cell inner membrane</keyword>
<evidence type="ECO:0000313" key="9">
    <source>
        <dbReference type="Proteomes" id="UP000192132"/>
    </source>
</evidence>
<proteinExistence type="inferred from homology"/>
<dbReference type="EMBL" id="MLCN01000033">
    <property type="protein sequence ID" value="ONG38453.1"/>
    <property type="molecule type" value="Genomic_DNA"/>
</dbReference>
<gene>
    <name evidence="8" type="ORF">BKE30_12390</name>
</gene>
<dbReference type="STRING" id="1907941.BKE30_12390"/>
<keyword evidence="2 7" id="KW-1003">Cell membrane</keyword>